<dbReference type="InterPro" id="IPR013324">
    <property type="entry name" value="RNA_pol_sigma_r3/r4-like"/>
</dbReference>
<dbReference type="RefSeq" id="WP_036620942.1">
    <property type="nucleotide sequence ID" value="NZ_BGML01000005.1"/>
</dbReference>
<accession>A0A090ZFS2</accession>
<dbReference type="Gene3D" id="1.10.10.10">
    <property type="entry name" value="Winged helix-like DNA-binding domain superfamily/Winged helix DNA-binding domain"/>
    <property type="match status" value="1"/>
</dbReference>
<dbReference type="AlphaFoldDB" id="A0A090ZFS2"/>
<reference evidence="2 4" key="1">
    <citation type="submission" date="2014-04" db="EMBL/GenBank/DDBJ databases">
        <authorList>
            <person name="Bishop-Lilly K.A."/>
            <person name="Broomall S.M."/>
            <person name="Chain P.S."/>
            <person name="Chertkov O."/>
            <person name="Coyne S.R."/>
            <person name="Daligault H.E."/>
            <person name="Davenport K.W."/>
            <person name="Erkkila T."/>
            <person name="Frey K.G."/>
            <person name="Gibbons H.S."/>
            <person name="Gu W."/>
            <person name="Jaissle J."/>
            <person name="Johnson S.L."/>
            <person name="Koroleva G.I."/>
            <person name="Ladner J.T."/>
            <person name="Lo C.-C."/>
            <person name="Minogue T.D."/>
            <person name="Munk C."/>
            <person name="Palacios G.F."/>
            <person name="Redden C.L."/>
            <person name="Rosenzweig C.N."/>
            <person name="Scholz M.B."/>
            <person name="Teshima H."/>
            <person name="Xu Y."/>
        </authorList>
    </citation>
    <scope>NUCLEOTIDE SEQUENCE [LARGE SCALE GENOMIC DNA]</scope>
    <source>
        <strain evidence="2 4">8244</strain>
    </source>
</reference>
<organism evidence="2 4">
    <name type="scientific">Paenibacillus macerans</name>
    <name type="common">Bacillus macerans</name>
    <dbReference type="NCBI Taxonomy" id="44252"/>
    <lineage>
        <taxon>Bacteria</taxon>
        <taxon>Bacillati</taxon>
        <taxon>Bacillota</taxon>
        <taxon>Bacilli</taxon>
        <taxon>Bacillales</taxon>
        <taxon>Paenibacillaceae</taxon>
        <taxon>Paenibacillus</taxon>
    </lineage>
</organism>
<evidence type="ECO:0000313" key="3">
    <source>
        <dbReference type="EMBL" id="MUG25251.1"/>
    </source>
</evidence>
<sequence length="199" mass="23017">MLAKPLQREFQSYCARHKPIFENRVIQSFFRDESNIILLLKSQAGQADRQMALETRFRKHYFQIRFTRYLSSTIKYAALERLRFYRKIDRRNPLIFDVPLSDGRGDRSLGEALTGSVDLFPSDPAVASPEQFQETFTNPCLFNAFSKLSAKQQIIVTKSYALCYKDHEIAAQLNISPQAVNKTRNLALKKLRQMLTESG</sequence>
<dbReference type="InterPro" id="IPR013249">
    <property type="entry name" value="RNA_pol_sigma70_r4_t2"/>
</dbReference>
<dbReference type="Proteomes" id="UP000442469">
    <property type="component" value="Unassembled WGS sequence"/>
</dbReference>
<dbReference type="Proteomes" id="UP000029278">
    <property type="component" value="Unassembled WGS sequence"/>
</dbReference>
<name>A0A090ZFS2_PAEMA</name>
<dbReference type="HOGENOM" id="CLU_115272_0_0_9"/>
<dbReference type="EMBL" id="WNZZ01000022">
    <property type="protein sequence ID" value="MUG25251.1"/>
    <property type="molecule type" value="Genomic_DNA"/>
</dbReference>
<evidence type="ECO:0000259" key="1">
    <source>
        <dbReference type="Pfam" id="PF08281"/>
    </source>
</evidence>
<dbReference type="GO" id="GO:0006352">
    <property type="term" value="P:DNA-templated transcription initiation"/>
    <property type="evidence" value="ECO:0007669"/>
    <property type="project" value="InterPro"/>
</dbReference>
<dbReference type="STRING" id="44252.DJ90_405"/>
<reference evidence="3 5" key="2">
    <citation type="submission" date="2019-11" db="EMBL/GenBank/DDBJ databases">
        <title>Draft genome sequences of five Paenibacillus species of dairy origin.</title>
        <authorList>
            <person name="Olajide A.M."/>
            <person name="Chen S."/>
            <person name="Lapointe G."/>
        </authorList>
    </citation>
    <scope>NUCLEOTIDE SEQUENCE [LARGE SCALE GENOMIC DNA]</scope>
    <source>
        <strain evidence="3 5">3CT49</strain>
    </source>
</reference>
<dbReference type="SUPFAM" id="SSF88659">
    <property type="entry name" value="Sigma3 and sigma4 domains of RNA polymerase sigma factors"/>
    <property type="match status" value="1"/>
</dbReference>
<dbReference type="EMBL" id="JMQA01000020">
    <property type="protein sequence ID" value="KFN10164.1"/>
    <property type="molecule type" value="Genomic_DNA"/>
</dbReference>
<protein>
    <submittedName>
        <fullName evidence="2">Sigma-70, region 4 family protein</fullName>
    </submittedName>
</protein>
<feature type="domain" description="RNA polymerase sigma factor 70 region 4 type 2" evidence="1">
    <location>
        <begin position="143"/>
        <end position="191"/>
    </location>
</feature>
<dbReference type="GO" id="GO:0016987">
    <property type="term" value="F:sigma factor activity"/>
    <property type="evidence" value="ECO:0007669"/>
    <property type="project" value="InterPro"/>
</dbReference>
<dbReference type="OrthoDB" id="2942336at2"/>
<dbReference type="Pfam" id="PF08281">
    <property type="entry name" value="Sigma70_r4_2"/>
    <property type="match status" value="1"/>
</dbReference>
<dbReference type="GO" id="GO:0003677">
    <property type="term" value="F:DNA binding"/>
    <property type="evidence" value="ECO:0007669"/>
    <property type="project" value="InterPro"/>
</dbReference>
<evidence type="ECO:0000313" key="4">
    <source>
        <dbReference type="Proteomes" id="UP000029278"/>
    </source>
</evidence>
<evidence type="ECO:0000313" key="5">
    <source>
        <dbReference type="Proteomes" id="UP000442469"/>
    </source>
</evidence>
<proteinExistence type="predicted"/>
<gene>
    <name evidence="2" type="ORF">DJ90_405</name>
    <name evidence="3" type="ORF">GNQ08_23060</name>
</gene>
<evidence type="ECO:0000313" key="2">
    <source>
        <dbReference type="EMBL" id="KFN10164.1"/>
    </source>
</evidence>
<keyword evidence="4" id="KW-1185">Reference proteome</keyword>
<comment type="caution">
    <text evidence="2">The sequence shown here is derived from an EMBL/GenBank/DDBJ whole genome shotgun (WGS) entry which is preliminary data.</text>
</comment>
<dbReference type="PATRIC" id="fig|44252.3.peg.1637"/>
<dbReference type="InterPro" id="IPR036388">
    <property type="entry name" value="WH-like_DNA-bd_sf"/>
</dbReference>